<comment type="cofactor">
    <cofactor evidence="1">
        <name>[4Fe-4S] cluster</name>
        <dbReference type="ChEBI" id="CHEBI:49883"/>
    </cofactor>
</comment>
<dbReference type="InterPro" id="IPR058240">
    <property type="entry name" value="rSAM_sf"/>
</dbReference>
<dbReference type="Proteomes" id="UP000747399">
    <property type="component" value="Unassembled WGS sequence"/>
</dbReference>
<evidence type="ECO:0000256" key="3">
    <source>
        <dbReference type="ARBA" id="ARBA00008616"/>
    </source>
</evidence>
<evidence type="ECO:0000259" key="18">
    <source>
        <dbReference type="PROSITE" id="PS51449"/>
    </source>
</evidence>
<dbReference type="PANTHER" id="PTHR11918:SF45">
    <property type="entry name" value="THREONYLCARBAMOYLADENOSINE TRNA METHYLTHIOTRANSFERASE"/>
    <property type="match status" value="1"/>
</dbReference>
<feature type="domain" description="Radical SAM core" evidence="19">
    <location>
        <begin position="194"/>
        <end position="428"/>
    </location>
</feature>
<dbReference type="GO" id="GO:0051539">
    <property type="term" value="F:4 iron, 4 sulfur cluster binding"/>
    <property type="evidence" value="ECO:0007669"/>
    <property type="project" value="UniProtKB-KW"/>
</dbReference>
<evidence type="ECO:0000256" key="6">
    <source>
        <dbReference type="ARBA" id="ARBA00022485"/>
    </source>
</evidence>
<dbReference type="GO" id="GO:0005783">
    <property type="term" value="C:endoplasmic reticulum"/>
    <property type="evidence" value="ECO:0007669"/>
    <property type="project" value="TreeGrafter"/>
</dbReference>
<accession>A0A8J4F7Y7</accession>
<dbReference type="InterPro" id="IPR023404">
    <property type="entry name" value="rSAM_horseshoe"/>
</dbReference>
<evidence type="ECO:0000256" key="15">
    <source>
        <dbReference type="SAM" id="MobiDB-lite"/>
    </source>
</evidence>
<evidence type="ECO:0000256" key="8">
    <source>
        <dbReference type="ARBA" id="ARBA00022691"/>
    </source>
</evidence>
<feature type="domain" description="MTTase N-terminal" evidence="18">
    <location>
        <begin position="63"/>
        <end position="173"/>
    </location>
</feature>
<evidence type="ECO:0000256" key="10">
    <source>
        <dbReference type="ARBA" id="ARBA00022723"/>
    </source>
</evidence>
<feature type="compositionally biased region" description="Polar residues" evidence="15">
    <location>
        <begin position="609"/>
        <end position="618"/>
    </location>
</feature>
<keyword evidence="21" id="KW-1185">Reference proteome</keyword>
<dbReference type="GO" id="GO:0046872">
    <property type="term" value="F:metal ion binding"/>
    <property type="evidence" value="ECO:0007669"/>
    <property type="project" value="UniProtKB-KW"/>
</dbReference>
<dbReference type="GO" id="GO:0035598">
    <property type="term" value="F:tRNA (N(6)-L-threonylcarbamoyladenosine(37)-C(2))-methylthiotransferase activity"/>
    <property type="evidence" value="ECO:0007669"/>
    <property type="project" value="UniProtKB-EC"/>
</dbReference>
<dbReference type="PANTHER" id="PTHR11918">
    <property type="entry name" value="RADICAL SAM PROTEINS"/>
    <property type="match status" value="1"/>
</dbReference>
<evidence type="ECO:0000313" key="21">
    <source>
        <dbReference type="Proteomes" id="UP000747399"/>
    </source>
</evidence>
<sequence length="947" mass="98663">MTISCANEVGDIEDFDGAGADDGRPIKPAFLGRQVRKALPLGEDDCSRPASRDSSALGVPGTQSVWVKTFGCSHNISDSEYMVGQLVDYGYRLVDDAARDTADLWLINSCTVKGPSQAGMSTLISAGRANGKLLLVAGCVPQGDKRLPELQGVSVLGVTQIDRVVEAVEETLRGNTVSLLAKKELPRLDLPKVRRNRHIEIVPISTGCLGACTYCKTKHARGHLGSYDPAALAERVRQAAADPWVREIWLSSEDTGAYGRDIDSSLPELLDALIAVLPPDGRTMLRVGMTNPPYVLEHLEALSSALRHPCVFSYLHVPVQSGSDTVLEAMKREYTVGEFRRVVDTLLAQVPGMELATDIITAFPGETLEDHAATLELLREYRFPHTHISQFYPRPGTPAARMRPRVPGPEAKRRSRELAAEVDGWGAVYEHLVGTRQRVVVVDTAADGHHLVGHTRSYAQVLLEPQPGLMGSVVEVQITSSSRWSVRGLVVAWLYRPENVMADAQDGLARQPQQGSRQRAGPEASPHRPRALDPDDSSNRNDNHDDPISGSHQHGNHDDLPLQVPHEGDAQISGHDNGPANGINGGYGSCKPESHPGSAPPSDAADGVVSTSGKQLLANSARRPPTVETCCGGVCESGACVSGSSSSAAIDTASDVHVVERHGAASSAGPAAPTAIAKESGSSGFCNQNSCWNGKSGDCEGARVDVDASSGCGSGDSSTACCGGSSGNACGLGAATASYEGEVSNGPGESSHEQRQHVTAGQTVEAVASPQHPAPLALSQTAMRCDEGSLSSSDGVGSDLPEAKMGGASAPVVALSSRVAKTLSATTTTEATVAAAAAAGVRGTAAATAATETPPSGLPTRAFRPTLRKAVASAAPPGEIEATSAVLGTPAVVVTAPRSAVGAVTTAVPLHLPLIDRVLYLALAVGLLGIFCSGTLMIWNTIHGTAQ</sequence>
<comment type="caution">
    <text evidence="20">The sequence shown here is derived from an EMBL/GenBank/DDBJ whole genome shotgun (WGS) entry which is preliminary data.</text>
</comment>
<feature type="transmembrane region" description="Helical" evidence="16">
    <location>
        <begin position="918"/>
        <end position="939"/>
    </location>
</feature>
<dbReference type="InterPro" id="IPR002792">
    <property type="entry name" value="TRAM_dom"/>
</dbReference>
<name>A0A8J4F7Y7_9CHLO</name>
<dbReference type="InterPro" id="IPR007197">
    <property type="entry name" value="rSAM"/>
</dbReference>
<feature type="region of interest" description="Disordered" evidence="15">
    <location>
        <begin position="741"/>
        <end position="767"/>
    </location>
</feature>
<feature type="region of interest" description="Disordered" evidence="15">
    <location>
        <begin position="394"/>
        <end position="414"/>
    </location>
</feature>
<evidence type="ECO:0000256" key="16">
    <source>
        <dbReference type="SAM" id="Phobius"/>
    </source>
</evidence>
<evidence type="ECO:0000256" key="13">
    <source>
        <dbReference type="ARBA" id="ARBA00031213"/>
    </source>
</evidence>
<evidence type="ECO:0000256" key="1">
    <source>
        <dbReference type="ARBA" id="ARBA00001966"/>
    </source>
</evidence>
<keyword evidence="16" id="KW-0472">Membrane</keyword>
<dbReference type="InterPro" id="IPR006638">
    <property type="entry name" value="Elp3/MiaA/NifB-like_rSAM"/>
</dbReference>
<evidence type="ECO:0000256" key="5">
    <source>
        <dbReference type="ARBA" id="ARBA00018810"/>
    </source>
</evidence>
<dbReference type="Pfam" id="PF00919">
    <property type="entry name" value="UPF0004"/>
    <property type="match status" value="1"/>
</dbReference>
<evidence type="ECO:0000259" key="19">
    <source>
        <dbReference type="PROSITE" id="PS51918"/>
    </source>
</evidence>
<dbReference type="PROSITE" id="PS01278">
    <property type="entry name" value="MTTASE_RADICAL"/>
    <property type="match status" value="1"/>
</dbReference>
<evidence type="ECO:0000256" key="11">
    <source>
        <dbReference type="ARBA" id="ARBA00023004"/>
    </source>
</evidence>
<dbReference type="SUPFAM" id="SSF102114">
    <property type="entry name" value="Radical SAM enzymes"/>
    <property type="match status" value="1"/>
</dbReference>
<dbReference type="NCBIfam" id="TIGR01578">
    <property type="entry name" value="MiaB-like-B"/>
    <property type="match status" value="1"/>
</dbReference>
<dbReference type="Pfam" id="PF01938">
    <property type="entry name" value="TRAM"/>
    <property type="match status" value="1"/>
</dbReference>
<dbReference type="InterPro" id="IPR020612">
    <property type="entry name" value="Methylthiotransferase_CS"/>
</dbReference>
<dbReference type="SFLD" id="SFLDS00029">
    <property type="entry name" value="Radical_SAM"/>
    <property type="match status" value="1"/>
</dbReference>
<dbReference type="CDD" id="cd01335">
    <property type="entry name" value="Radical_SAM"/>
    <property type="match status" value="1"/>
</dbReference>
<dbReference type="Pfam" id="PF04055">
    <property type="entry name" value="Radical_SAM"/>
    <property type="match status" value="1"/>
</dbReference>
<keyword evidence="12" id="KW-0411">Iron-sulfur</keyword>
<keyword evidence="16" id="KW-0812">Transmembrane</keyword>
<comment type="catalytic activity">
    <reaction evidence="14">
        <text>N(6)-L-threonylcarbamoyladenosine(37) in tRNA + (sulfur carrier)-SH + AH2 + 2 S-adenosyl-L-methionine = 2-methylsulfanyl-N(6)-L-threonylcarbamoyladenosine(37) in tRNA + (sulfur carrier)-H + 5'-deoxyadenosine + L-methionine + A + S-adenosyl-L-homocysteine + 2 H(+)</text>
        <dbReference type="Rhea" id="RHEA:37075"/>
        <dbReference type="Rhea" id="RHEA-COMP:10163"/>
        <dbReference type="Rhea" id="RHEA-COMP:11092"/>
        <dbReference type="Rhea" id="RHEA-COMP:14737"/>
        <dbReference type="Rhea" id="RHEA-COMP:14739"/>
        <dbReference type="ChEBI" id="CHEBI:13193"/>
        <dbReference type="ChEBI" id="CHEBI:15378"/>
        <dbReference type="ChEBI" id="CHEBI:17319"/>
        <dbReference type="ChEBI" id="CHEBI:17499"/>
        <dbReference type="ChEBI" id="CHEBI:29917"/>
        <dbReference type="ChEBI" id="CHEBI:57844"/>
        <dbReference type="ChEBI" id="CHEBI:57856"/>
        <dbReference type="ChEBI" id="CHEBI:59789"/>
        <dbReference type="ChEBI" id="CHEBI:64428"/>
        <dbReference type="ChEBI" id="CHEBI:74418"/>
        <dbReference type="ChEBI" id="CHEBI:74420"/>
        <dbReference type="EC" id="2.8.4.5"/>
    </reaction>
</comment>
<evidence type="ECO:0000313" key="20">
    <source>
        <dbReference type="EMBL" id="GIL63707.1"/>
    </source>
</evidence>
<keyword evidence="8" id="KW-0949">S-adenosyl-L-methionine</keyword>
<dbReference type="InterPro" id="IPR006466">
    <property type="entry name" value="MiaB-like_arc_euk"/>
</dbReference>
<dbReference type="Gene3D" id="3.80.30.20">
    <property type="entry name" value="tm_1862 like domain"/>
    <property type="match status" value="1"/>
</dbReference>
<keyword evidence="7" id="KW-0808">Transferase</keyword>
<evidence type="ECO:0000256" key="14">
    <source>
        <dbReference type="ARBA" id="ARBA00051661"/>
    </source>
</evidence>
<evidence type="ECO:0000256" key="9">
    <source>
        <dbReference type="ARBA" id="ARBA00022694"/>
    </source>
</evidence>
<comment type="similarity">
    <text evidence="3">Belongs to the methylthiotransferase family. CDKAL1 subfamily.</text>
</comment>
<reference evidence="20" key="1">
    <citation type="journal article" date="2021" name="Proc. Natl. Acad. Sci. U.S.A.">
        <title>Three genomes in the algal genus Volvox reveal the fate of a haploid sex-determining region after a transition to homothallism.</title>
        <authorList>
            <person name="Yamamoto K."/>
            <person name="Hamaji T."/>
            <person name="Kawai-Toyooka H."/>
            <person name="Matsuzaki R."/>
            <person name="Takahashi F."/>
            <person name="Nishimura Y."/>
            <person name="Kawachi M."/>
            <person name="Noguchi H."/>
            <person name="Minakuchi Y."/>
            <person name="Umen J.G."/>
            <person name="Toyoda A."/>
            <person name="Nozaki H."/>
        </authorList>
    </citation>
    <scope>NUCLEOTIDE SEQUENCE</scope>
    <source>
        <strain evidence="20">NIES-3780</strain>
    </source>
</reference>
<dbReference type="SMART" id="SM00729">
    <property type="entry name" value="Elp3"/>
    <property type="match status" value="1"/>
</dbReference>
<dbReference type="FunFam" id="3.40.50.12160:FF:000009">
    <property type="entry name" value="threonylcarbamoyladenosine tRNA methylthiotransferase"/>
    <property type="match status" value="1"/>
</dbReference>
<evidence type="ECO:0000259" key="17">
    <source>
        <dbReference type="PROSITE" id="PS50926"/>
    </source>
</evidence>
<keyword evidence="11" id="KW-0408">Iron</keyword>
<dbReference type="EMBL" id="BNCO01000059">
    <property type="protein sequence ID" value="GIL63707.1"/>
    <property type="molecule type" value="Genomic_DNA"/>
</dbReference>
<feature type="domain" description="TRAM" evidence="17">
    <location>
        <begin position="430"/>
        <end position="492"/>
    </location>
</feature>
<evidence type="ECO:0000256" key="7">
    <source>
        <dbReference type="ARBA" id="ARBA00022679"/>
    </source>
</evidence>
<keyword evidence="10" id="KW-0479">Metal-binding</keyword>
<feature type="region of interest" description="Disordered" evidence="15">
    <location>
        <begin position="507"/>
        <end position="620"/>
    </location>
</feature>
<evidence type="ECO:0000256" key="4">
    <source>
        <dbReference type="ARBA" id="ARBA00013273"/>
    </source>
</evidence>
<feature type="compositionally biased region" description="Basic and acidic residues" evidence="15">
    <location>
        <begin position="530"/>
        <end position="547"/>
    </location>
</feature>
<protein>
    <recommendedName>
        <fullName evidence="5">Threonylcarbamoyladenosine tRNA methylthiotransferase</fullName>
        <ecNumber evidence="4">2.8.4.5</ecNumber>
    </recommendedName>
    <alternativeName>
        <fullName evidence="13">tRNA-t(6)A37 methylthiotransferase</fullName>
    </alternativeName>
</protein>
<dbReference type="SFLD" id="SFLDG01082">
    <property type="entry name" value="B12-binding_domain_containing"/>
    <property type="match status" value="1"/>
</dbReference>
<organism evidence="20 21">
    <name type="scientific">Volvox africanus</name>
    <dbReference type="NCBI Taxonomy" id="51714"/>
    <lineage>
        <taxon>Eukaryota</taxon>
        <taxon>Viridiplantae</taxon>
        <taxon>Chlorophyta</taxon>
        <taxon>core chlorophytes</taxon>
        <taxon>Chlorophyceae</taxon>
        <taxon>CS clade</taxon>
        <taxon>Chlamydomonadales</taxon>
        <taxon>Volvocaceae</taxon>
        <taxon>Volvox</taxon>
    </lineage>
</organism>
<dbReference type="AlphaFoldDB" id="A0A8J4F7Y7"/>
<comment type="function">
    <text evidence="2">Catalyzes the methylthiolation of N6-threonylcarbamoyladenosine (t(6)A), leading to the formation of 2-methylthio-N6-threonylcarbamoyladenosine (ms(2)t(6)A) at position 37 in tRNAs that read codons beginning with adenine.</text>
</comment>
<evidence type="ECO:0000256" key="2">
    <source>
        <dbReference type="ARBA" id="ARBA00002399"/>
    </source>
</evidence>
<dbReference type="EC" id="2.8.4.5" evidence="4"/>
<dbReference type="InterPro" id="IPR038135">
    <property type="entry name" value="Methylthiotransferase_N_sf"/>
</dbReference>
<keyword evidence="9" id="KW-0819">tRNA processing</keyword>
<dbReference type="FunFam" id="3.80.30.20:FF:000002">
    <property type="entry name" value="threonylcarbamoyladenosine tRNA methylthiotransferase isoform X2"/>
    <property type="match status" value="1"/>
</dbReference>
<dbReference type="Gene3D" id="3.40.50.12160">
    <property type="entry name" value="Methylthiotransferase, N-terminal domain"/>
    <property type="match status" value="1"/>
</dbReference>
<dbReference type="PROSITE" id="PS51918">
    <property type="entry name" value="RADICAL_SAM"/>
    <property type="match status" value="1"/>
</dbReference>
<evidence type="ECO:0000256" key="12">
    <source>
        <dbReference type="ARBA" id="ARBA00023014"/>
    </source>
</evidence>
<gene>
    <name evidence="20" type="ORF">Vafri_17597</name>
</gene>
<dbReference type="PROSITE" id="PS51449">
    <property type="entry name" value="MTTASE_N"/>
    <property type="match status" value="1"/>
</dbReference>
<dbReference type="PROSITE" id="PS50926">
    <property type="entry name" value="TRAM"/>
    <property type="match status" value="1"/>
</dbReference>
<dbReference type="InterPro" id="IPR013848">
    <property type="entry name" value="Methylthiotransferase_N"/>
</dbReference>
<dbReference type="InterPro" id="IPR005839">
    <property type="entry name" value="Methylthiotransferase"/>
</dbReference>
<keyword evidence="16" id="KW-1133">Transmembrane helix</keyword>
<proteinExistence type="inferred from homology"/>
<dbReference type="NCBIfam" id="TIGR00089">
    <property type="entry name" value="MiaB/RimO family radical SAM methylthiotransferase"/>
    <property type="match status" value="1"/>
</dbReference>
<keyword evidence="6" id="KW-0004">4Fe-4S</keyword>